<dbReference type="Pfam" id="PF03663">
    <property type="entry name" value="Glyco_hydro_76"/>
    <property type="match status" value="1"/>
</dbReference>
<dbReference type="AlphaFoldDB" id="A0AAV9UDF5"/>
<dbReference type="Proteomes" id="UP001375240">
    <property type="component" value="Unassembled WGS sequence"/>
</dbReference>
<protein>
    <submittedName>
        <fullName evidence="1">Uncharacterized protein</fullName>
    </submittedName>
</protein>
<dbReference type="GO" id="GO:0005975">
    <property type="term" value="P:carbohydrate metabolic process"/>
    <property type="evidence" value="ECO:0007669"/>
    <property type="project" value="InterPro"/>
</dbReference>
<accession>A0AAV9UDF5</accession>
<dbReference type="SUPFAM" id="SSF48208">
    <property type="entry name" value="Six-hairpin glycosidases"/>
    <property type="match status" value="1"/>
</dbReference>
<organism evidence="1 2">
    <name type="scientific">Orbilia brochopaga</name>
    <dbReference type="NCBI Taxonomy" id="3140254"/>
    <lineage>
        <taxon>Eukaryota</taxon>
        <taxon>Fungi</taxon>
        <taxon>Dikarya</taxon>
        <taxon>Ascomycota</taxon>
        <taxon>Pezizomycotina</taxon>
        <taxon>Orbiliomycetes</taxon>
        <taxon>Orbiliales</taxon>
        <taxon>Orbiliaceae</taxon>
        <taxon>Orbilia</taxon>
    </lineage>
</organism>
<dbReference type="InterPro" id="IPR053169">
    <property type="entry name" value="MUG_Protein"/>
</dbReference>
<name>A0AAV9UDF5_9PEZI</name>
<reference evidence="1 2" key="1">
    <citation type="submission" date="2019-10" db="EMBL/GenBank/DDBJ databases">
        <authorList>
            <person name="Palmer J.M."/>
        </authorList>
    </citation>
    <scope>NUCLEOTIDE SEQUENCE [LARGE SCALE GENOMIC DNA]</scope>
    <source>
        <strain evidence="1 2">TWF696</strain>
    </source>
</reference>
<gene>
    <name evidence="1" type="ORF">TWF696_001578</name>
</gene>
<dbReference type="Gene3D" id="1.50.10.20">
    <property type="match status" value="1"/>
</dbReference>
<comment type="caution">
    <text evidence="1">The sequence shown here is derived from an EMBL/GenBank/DDBJ whole genome shotgun (WGS) entry which is preliminary data.</text>
</comment>
<keyword evidence="2" id="KW-1185">Reference proteome</keyword>
<proteinExistence type="predicted"/>
<evidence type="ECO:0000313" key="2">
    <source>
        <dbReference type="Proteomes" id="UP001375240"/>
    </source>
</evidence>
<evidence type="ECO:0000313" key="1">
    <source>
        <dbReference type="EMBL" id="KAK6338107.1"/>
    </source>
</evidence>
<dbReference type="PANTHER" id="PTHR47791">
    <property type="entry name" value="MEIOTICALLY UP-REGULATED GENE 191 PROTEIN"/>
    <property type="match status" value="1"/>
</dbReference>
<dbReference type="InterPro" id="IPR005198">
    <property type="entry name" value="Glyco_hydro_76"/>
</dbReference>
<sequence length="533" mass="59974">MFAAISSLGSLLSRILAPPSTASTSRFDDEEHKNEFISQLREHTLALADDIWLDFWESDVDLFCNKRASAETVPLGFYNGYTVWTFTLGLQSIIEAERLSPGRYGDKITSAIETLQERFYNSEYKAYSAWLYAKGDQDVYYDDNAQIAVAFLDAFLVLDEYKYLDLARNLCHFLTTGWTSGDSPPGGIQWHVGNSSPHTDRACCSTAITGIALVRIATALRSHIQKLKSRSSPPKIQLSDEEKQSDWVALEHGSDDSIEELEKDVTKFLEVAWKCGSWLVDTLWITEDEHKGDALTNLIADKLTQTDGSHWKRDENTMLSYNIGNTLHLLCLLHQEFKSQAPAPAATISTKRRDFADSCHILAATSITPYKAIFNTTAPDPAKRIWADHPFFTHLLIEGLLVYASTFPSHSKVAETEKMVLHNVAFMKDHLSSHDNPLVYYRNLRLTRISKEKGEEWNKVMGVHEHSNPDESERVYDEPWQGIAGRHMARTLLAQGGVARGFALAVGHIGRKKMLEEQTKRVLTSASLVAGDW</sequence>
<dbReference type="EMBL" id="JAVHNQ010000010">
    <property type="protein sequence ID" value="KAK6338107.1"/>
    <property type="molecule type" value="Genomic_DNA"/>
</dbReference>
<dbReference type="PANTHER" id="PTHR47791:SF3">
    <property type="entry name" value="MEIOTICALLY UP-REGULATED GENE 191 PROTEIN"/>
    <property type="match status" value="1"/>
</dbReference>
<dbReference type="InterPro" id="IPR008928">
    <property type="entry name" value="6-hairpin_glycosidase_sf"/>
</dbReference>